<dbReference type="AlphaFoldDB" id="A0AAF0UIB0"/>
<evidence type="ECO:0000313" key="3">
    <source>
        <dbReference type="Proteomes" id="UP001234989"/>
    </source>
</evidence>
<evidence type="ECO:0000256" key="1">
    <source>
        <dbReference type="SAM" id="MobiDB-lite"/>
    </source>
</evidence>
<reference evidence="2" key="1">
    <citation type="submission" date="2023-08" db="EMBL/GenBank/DDBJ databases">
        <title>A de novo genome assembly of Solanum verrucosum Schlechtendal, a Mexican diploid species geographically isolated from the other diploid A-genome species in potato relatives.</title>
        <authorList>
            <person name="Hosaka K."/>
        </authorList>
    </citation>
    <scope>NUCLEOTIDE SEQUENCE</scope>
    <source>
        <tissue evidence="2">Young leaves</tissue>
    </source>
</reference>
<feature type="region of interest" description="Disordered" evidence="1">
    <location>
        <begin position="1"/>
        <end position="20"/>
    </location>
</feature>
<feature type="region of interest" description="Disordered" evidence="1">
    <location>
        <begin position="47"/>
        <end position="91"/>
    </location>
</feature>
<feature type="compositionally biased region" description="Low complexity" evidence="1">
    <location>
        <begin position="55"/>
        <end position="68"/>
    </location>
</feature>
<feature type="compositionally biased region" description="Polar residues" evidence="1">
    <location>
        <begin position="9"/>
        <end position="18"/>
    </location>
</feature>
<sequence>MPSYFNPKRPNSNSFSSLSRERAADPLGRFHFPAKITTSSIFVQQAPEKPRAACSPPLLETPSPSSSLKMEASEDQVSSSSPLLRREQPRATSETLLLSFASTREANSRWQIGPTTIINLSAALTSKP</sequence>
<accession>A0AAF0UIB0</accession>
<proteinExistence type="predicted"/>
<dbReference type="Proteomes" id="UP001234989">
    <property type="component" value="Chromosome 9"/>
</dbReference>
<evidence type="ECO:0000313" key="2">
    <source>
        <dbReference type="EMBL" id="WMV46672.1"/>
    </source>
</evidence>
<name>A0AAF0UIB0_SOLVR</name>
<gene>
    <name evidence="2" type="ORF">MTR67_040057</name>
</gene>
<keyword evidence="3" id="KW-1185">Reference proteome</keyword>
<protein>
    <submittedName>
        <fullName evidence="2">Uncharacterized protein</fullName>
    </submittedName>
</protein>
<organism evidence="2 3">
    <name type="scientific">Solanum verrucosum</name>
    <dbReference type="NCBI Taxonomy" id="315347"/>
    <lineage>
        <taxon>Eukaryota</taxon>
        <taxon>Viridiplantae</taxon>
        <taxon>Streptophyta</taxon>
        <taxon>Embryophyta</taxon>
        <taxon>Tracheophyta</taxon>
        <taxon>Spermatophyta</taxon>
        <taxon>Magnoliopsida</taxon>
        <taxon>eudicotyledons</taxon>
        <taxon>Gunneridae</taxon>
        <taxon>Pentapetalae</taxon>
        <taxon>asterids</taxon>
        <taxon>lamiids</taxon>
        <taxon>Solanales</taxon>
        <taxon>Solanaceae</taxon>
        <taxon>Solanoideae</taxon>
        <taxon>Solaneae</taxon>
        <taxon>Solanum</taxon>
    </lineage>
</organism>
<dbReference type="EMBL" id="CP133620">
    <property type="protein sequence ID" value="WMV46672.1"/>
    <property type="molecule type" value="Genomic_DNA"/>
</dbReference>